<keyword evidence="1" id="KW-0560">Oxidoreductase</keyword>
<dbReference type="SUPFAM" id="SSF51735">
    <property type="entry name" value="NAD(P)-binding Rossmann-fold domains"/>
    <property type="match status" value="1"/>
</dbReference>
<comment type="caution">
    <text evidence="2">The sequence shown here is derived from an EMBL/GenBank/DDBJ whole genome shotgun (WGS) entry which is preliminary data.</text>
</comment>
<keyword evidence="3" id="KW-1185">Reference proteome</keyword>
<dbReference type="Pfam" id="PF00106">
    <property type="entry name" value="adh_short"/>
    <property type="match status" value="1"/>
</dbReference>
<dbReference type="InterPro" id="IPR002347">
    <property type="entry name" value="SDR_fam"/>
</dbReference>
<accession>A0ABR2VEB8</accession>
<dbReference type="InterPro" id="IPR036291">
    <property type="entry name" value="NAD(P)-bd_dom_sf"/>
</dbReference>
<name>A0ABR2VEB8_9PEZI</name>
<dbReference type="PANTHER" id="PTHR43157:SF31">
    <property type="entry name" value="PHOSPHATIDYLINOSITOL-GLYCAN BIOSYNTHESIS CLASS F PROTEIN"/>
    <property type="match status" value="1"/>
</dbReference>
<evidence type="ECO:0000313" key="3">
    <source>
        <dbReference type="Proteomes" id="UP001408356"/>
    </source>
</evidence>
<reference evidence="2 3" key="1">
    <citation type="journal article" date="2024" name="J. Plant Pathol.">
        <title>Sequence and assembly of the genome of Seiridium unicorne, isolate CBS 538.82, causal agent of cypress canker disease.</title>
        <authorList>
            <person name="Scali E."/>
            <person name="Rocca G.D."/>
            <person name="Danti R."/>
            <person name="Garbelotto M."/>
            <person name="Barberini S."/>
            <person name="Baroncelli R."/>
            <person name="Emiliani G."/>
        </authorList>
    </citation>
    <scope>NUCLEOTIDE SEQUENCE [LARGE SCALE GENOMIC DNA]</scope>
    <source>
        <strain evidence="2 3">BM-138-508</strain>
    </source>
</reference>
<proteinExistence type="predicted"/>
<sequence length="349" mass="38251">MAVTFDISPEKEASMGQFLKRQLFGKIPTFSSANADLKGKTAIVTGANTGLGLECSRHLLNLGANLILAVRSEARGEEARKNLLSGRIDRDAKSSPTIDIWTLDLSSYESIMAFTDRARTLPNLDVVILNAGLYNIQEAFHPKTGFEEGVQVNYLSNILLLVRLLPTLKEKNTDSSRPGRVVLVSSDMAAWSKFPERTTSPLLPFYKKKEAKWDIGERYGTTKLLGQLFLTELTKHIRASDVTVTCCNPGLCAGTDLQRGLDKVSRFVFGLIQRILAHSASVGSRVYVHAGAILGTEVHGQYVEEGVLRPMAPIVYTSEGQRLASSLYEESLNELSFGGAREIIASVSR</sequence>
<evidence type="ECO:0000313" key="2">
    <source>
        <dbReference type="EMBL" id="KAK9425260.1"/>
    </source>
</evidence>
<evidence type="ECO:0000256" key="1">
    <source>
        <dbReference type="ARBA" id="ARBA00023002"/>
    </source>
</evidence>
<dbReference type="Gene3D" id="3.40.50.720">
    <property type="entry name" value="NAD(P)-binding Rossmann-like Domain"/>
    <property type="match status" value="1"/>
</dbReference>
<gene>
    <name evidence="2" type="ORF">SUNI508_13190</name>
</gene>
<dbReference type="EMBL" id="JARVKF010000022">
    <property type="protein sequence ID" value="KAK9425260.1"/>
    <property type="molecule type" value="Genomic_DNA"/>
</dbReference>
<dbReference type="Proteomes" id="UP001408356">
    <property type="component" value="Unassembled WGS sequence"/>
</dbReference>
<organism evidence="2 3">
    <name type="scientific">Seiridium unicorne</name>
    <dbReference type="NCBI Taxonomy" id="138068"/>
    <lineage>
        <taxon>Eukaryota</taxon>
        <taxon>Fungi</taxon>
        <taxon>Dikarya</taxon>
        <taxon>Ascomycota</taxon>
        <taxon>Pezizomycotina</taxon>
        <taxon>Sordariomycetes</taxon>
        <taxon>Xylariomycetidae</taxon>
        <taxon>Amphisphaeriales</taxon>
        <taxon>Sporocadaceae</taxon>
        <taxon>Seiridium</taxon>
    </lineage>
</organism>
<dbReference type="PANTHER" id="PTHR43157">
    <property type="entry name" value="PHOSPHATIDYLINOSITOL-GLYCAN BIOSYNTHESIS CLASS F PROTEIN-RELATED"/>
    <property type="match status" value="1"/>
</dbReference>
<dbReference type="PRINTS" id="PR00081">
    <property type="entry name" value="GDHRDH"/>
</dbReference>
<protein>
    <submittedName>
        <fullName evidence="2">NAD(P)-binding protein</fullName>
    </submittedName>
</protein>